<reference evidence="3 4" key="1">
    <citation type="journal article" date="2014" name="PLoS Genet.">
        <title>Phylogenetically driven sequencing of extremely halophilic archaea reveals strategies for static and dynamic osmo-response.</title>
        <authorList>
            <person name="Becker E.A."/>
            <person name="Seitzer P.M."/>
            <person name="Tritt A."/>
            <person name="Larsen D."/>
            <person name="Krusor M."/>
            <person name="Yao A.I."/>
            <person name="Wu D."/>
            <person name="Madern D."/>
            <person name="Eisen J.A."/>
            <person name="Darling A.E."/>
            <person name="Facciotti M.T."/>
        </authorList>
    </citation>
    <scope>NUCLEOTIDE SEQUENCE [LARGE SCALE GENOMIC DNA]</scope>
    <source>
        <strain evidence="3 4">ATCC 700873</strain>
    </source>
</reference>
<gene>
    <name evidence="3" type="ORF">C467_05929</name>
</gene>
<keyword evidence="2" id="KW-0812">Transmembrane</keyword>
<name>M0FHI0_9EURY</name>
<evidence type="ECO:0000313" key="3">
    <source>
        <dbReference type="EMBL" id="ELZ58029.1"/>
    </source>
</evidence>
<dbReference type="OrthoDB" id="162072at2157"/>
<feature type="region of interest" description="Disordered" evidence="1">
    <location>
        <begin position="65"/>
        <end position="84"/>
    </location>
</feature>
<feature type="compositionally biased region" description="Basic and acidic residues" evidence="1">
    <location>
        <begin position="338"/>
        <end position="380"/>
    </location>
</feature>
<protein>
    <recommendedName>
        <fullName evidence="5">SipW-cognate class signal peptide</fullName>
    </recommendedName>
</protein>
<accession>M0FHI0</accession>
<feature type="transmembrane region" description="Helical" evidence="2">
    <location>
        <begin position="19"/>
        <end position="41"/>
    </location>
</feature>
<dbReference type="AlphaFoldDB" id="M0FHI0"/>
<sequence>MTPGDDAGGRPSGLSRRRLLAGIGGVGVVGAASGLGTGAYLSNRETFPSNAFGAGEVGLTVDGEPTSGSVPVGPFPVDRTTFDERPRPETFEVGASANPVRVWLATRCPSGDPLGDALEVEVVVDGESVTGGYRPLAAVERDLATGIRIDDGCLDPDGGPIVVEVAPYLPAGSPDVGGEATDLTFRLYAEQCRHVSEEQANAPGSNPFAEVVCEEFGEECPECLELGKADDIEAALAVGDALRLAGAGSYEIEITEVETKDDGEAVGVAFVLRGPDATAGPAMCAVEIKGGQGTERHELDPPVTETGEVLFAPQNPDKGQRYGISYIVFFVCAGEDRLSDERSGDASDHESVDGDRAEENGGEKPENGGEKPENGGEKPENGSTEGN</sequence>
<evidence type="ECO:0000256" key="2">
    <source>
        <dbReference type="SAM" id="Phobius"/>
    </source>
</evidence>
<evidence type="ECO:0008006" key="5">
    <source>
        <dbReference type="Google" id="ProtNLM"/>
    </source>
</evidence>
<dbReference type="InterPro" id="IPR006311">
    <property type="entry name" value="TAT_signal"/>
</dbReference>
<dbReference type="EMBL" id="AOJO01000027">
    <property type="protein sequence ID" value="ELZ58029.1"/>
    <property type="molecule type" value="Genomic_DNA"/>
</dbReference>
<proteinExistence type="predicted"/>
<dbReference type="PROSITE" id="PS51318">
    <property type="entry name" value="TAT"/>
    <property type="match status" value="1"/>
</dbReference>
<feature type="region of interest" description="Disordered" evidence="1">
    <location>
        <begin position="338"/>
        <end position="387"/>
    </location>
</feature>
<evidence type="ECO:0000256" key="1">
    <source>
        <dbReference type="SAM" id="MobiDB-lite"/>
    </source>
</evidence>
<keyword evidence="4" id="KW-1185">Reference proteome</keyword>
<keyword evidence="2" id="KW-1133">Transmembrane helix</keyword>
<dbReference type="GeneID" id="72713057"/>
<dbReference type="Proteomes" id="UP000011689">
    <property type="component" value="Unassembled WGS sequence"/>
</dbReference>
<dbReference type="STRING" id="1227481.C467_05929"/>
<organism evidence="3 4">
    <name type="scientific">Halorubrum hochstenium ATCC 700873</name>
    <dbReference type="NCBI Taxonomy" id="1227481"/>
    <lineage>
        <taxon>Archaea</taxon>
        <taxon>Methanobacteriati</taxon>
        <taxon>Methanobacteriota</taxon>
        <taxon>Stenosarchaea group</taxon>
        <taxon>Halobacteria</taxon>
        <taxon>Halobacteriales</taxon>
        <taxon>Haloferacaceae</taxon>
        <taxon>Halorubrum</taxon>
    </lineage>
</organism>
<dbReference type="RefSeq" id="WP_008582814.1">
    <property type="nucleotide sequence ID" value="NZ_AOJO01000027.1"/>
</dbReference>
<evidence type="ECO:0000313" key="4">
    <source>
        <dbReference type="Proteomes" id="UP000011689"/>
    </source>
</evidence>
<comment type="caution">
    <text evidence="3">The sequence shown here is derived from an EMBL/GenBank/DDBJ whole genome shotgun (WGS) entry which is preliminary data.</text>
</comment>
<keyword evidence="2" id="KW-0472">Membrane</keyword>
<dbReference type="PATRIC" id="fig|1227481.4.peg.1179"/>